<dbReference type="EMBL" id="JAWWMZ010000025">
    <property type="protein sequence ID" value="MDX4958087.1"/>
    <property type="molecule type" value="Genomic_DNA"/>
</dbReference>
<comment type="caution">
    <text evidence="2">The sequence shown here is derived from an EMBL/GenBank/DDBJ whole genome shotgun (WGS) entry which is preliminary data.</text>
</comment>
<feature type="coiled-coil region" evidence="1">
    <location>
        <begin position="6"/>
        <end position="33"/>
    </location>
</feature>
<gene>
    <name evidence="2" type="ORF">SGN30_32095</name>
</gene>
<keyword evidence="1" id="KW-0175">Coiled coil</keyword>
<dbReference type="RefSeq" id="WP_319077091.1">
    <property type="nucleotide sequence ID" value="NZ_JAWWMZ010000025.1"/>
</dbReference>
<name>A0AAJ2RAP8_DELAC</name>
<evidence type="ECO:0000256" key="1">
    <source>
        <dbReference type="SAM" id="Coils"/>
    </source>
</evidence>
<evidence type="ECO:0000313" key="2">
    <source>
        <dbReference type="EMBL" id="MDX4958087.1"/>
    </source>
</evidence>
<protein>
    <submittedName>
        <fullName evidence="2">Uncharacterized protein</fullName>
    </submittedName>
</protein>
<evidence type="ECO:0000313" key="3">
    <source>
        <dbReference type="Proteomes" id="UP001287445"/>
    </source>
</evidence>
<accession>A0AAJ2RAP8</accession>
<organism evidence="2 3">
    <name type="scientific">Delftia acidovorans</name>
    <name type="common">Pseudomonas acidovorans</name>
    <name type="synonym">Comamonas acidovorans</name>
    <dbReference type="NCBI Taxonomy" id="80866"/>
    <lineage>
        <taxon>Bacteria</taxon>
        <taxon>Pseudomonadati</taxon>
        <taxon>Pseudomonadota</taxon>
        <taxon>Betaproteobacteria</taxon>
        <taxon>Burkholderiales</taxon>
        <taxon>Comamonadaceae</taxon>
        <taxon>Delftia</taxon>
    </lineage>
</organism>
<dbReference type="Proteomes" id="UP001287445">
    <property type="component" value="Unassembled WGS sequence"/>
</dbReference>
<reference evidence="2" key="1">
    <citation type="submission" date="2023-11" db="EMBL/GenBank/DDBJ databases">
        <title>Identification and selenium tolerance of Delftia acidovorans R3-25.</title>
        <authorList>
            <person name="Zhang S."/>
            <person name="Liu Y."/>
            <person name="Guo Y."/>
        </authorList>
    </citation>
    <scope>NUCLEOTIDE SEQUENCE</scope>
    <source>
        <strain evidence="2">R3-25</strain>
    </source>
</reference>
<sequence>MSAPDIRAMEDMLDHLRAKKAFAEAQLQASEAKDPDLELDLRRIEGRIDVLEEMLREAGQ</sequence>
<dbReference type="AlphaFoldDB" id="A0AAJ2RAP8"/>
<proteinExistence type="predicted"/>